<proteinExistence type="predicted"/>
<name>A0ABV7P7U3_9PSEU</name>
<organism evidence="1 2">
    <name type="scientific">Amycolatopsis speibonae</name>
    <dbReference type="NCBI Taxonomy" id="1450224"/>
    <lineage>
        <taxon>Bacteria</taxon>
        <taxon>Bacillati</taxon>
        <taxon>Actinomycetota</taxon>
        <taxon>Actinomycetes</taxon>
        <taxon>Pseudonocardiales</taxon>
        <taxon>Pseudonocardiaceae</taxon>
        <taxon>Amycolatopsis</taxon>
    </lineage>
</organism>
<dbReference type="RefSeq" id="WP_378243137.1">
    <property type="nucleotide sequence ID" value="NZ_JBHRWK010000059.1"/>
</dbReference>
<reference evidence="2" key="1">
    <citation type="journal article" date="2019" name="Int. J. Syst. Evol. Microbiol.">
        <title>The Global Catalogue of Microorganisms (GCM) 10K type strain sequencing project: providing services to taxonomists for standard genome sequencing and annotation.</title>
        <authorList>
            <consortium name="The Broad Institute Genomics Platform"/>
            <consortium name="The Broad Institute Genome Sequencing Center for Infectious Disease"/>
            <person name="Wu L."/>
            <person name="Ma J."/>
        </authorList>
    </citation>
    <scope>NUCLEOTIDE SEQUENCE [LARGE SCALE GENOMIC DNA]</scope>
    <source>
        <strain evidence="2">CGMCC 4.7676</strain>
    </source>
</reference>
<sequence length="45" mass="5339">MMDLLYQVAPQVRQLLNERENAEIYGQDERKRAVDKQLAELGYKD</sequence>
<keyword evidence="2" id="KW-1185">Reference proteome</keyword>
<gene>
    <name evidence="1" type="ORF">ACFOSH_31610</name>
</gene>
<dbReference type="EMBL" id="JBHRWK010000059">
    <property type="protein sequence ID" value="MFC3454007.1"/>
    <property type="molecule type" value="Genomic_DNA"/>
</dbReference>
<evidence type="ECO:0000313" key="1">
    <source>
        <dbReference type="EMBL" id="MFC3454007.1"/>
    </source>
</evidence>
<dbReference type="Proteomes" id="UP001595645">
    <property type="component" value="Unassembled WGS sequence"/>
</dbReference>
<accession>A0ABV7P7U3</accession>
<evidence type="ECO:0000313" key="2">
    <source>
        <dbReference type="Proteomes" id="UP001595645"/>
    </source>
</evidence>
<comment type="caution">
    <text evidence="1">The sequence shown here is derived from an EMBL/GenBank/DDBJ whole genome shotgun (WGS) entry which is preliminary data.</text>
</comment>
<protein>
    <submittedName>
        <fullName evidence="1">Uncharacterized protein</fullName>
    </submittedName>
</protein>